<name>A0A915IHM0_ROMCU</name>
<keyword evidence="1" id="KW-1185">Reference proteome</keyword>
<dbReference type="WBParaSite" id="nRc.2.0.1.t13671-RA">
    <property type="protein sequence ID" value="nRc.2.0.1.t13671-RA"/>
    <property type="gene ID" value="nRc.2.0.1.g13671"/>
</dbReference>
<organism evidence="1 2">
    <name type="scientific">Romanomermis culicivorax</name>
    <name type="common">Nematode worm</name>
    <dbReference type="NCBI Taxonomy" id="13658"/>
    <lineage>
        <taxon>Eukaryota</taxon>
        <taxon>Metazoa</taxon>
        <taxon>Ecdysozoa</taxon>
        <taxon>Nematoda</taxon>
        <taxon>Enoplea</taxon>
        <taxon>Dorylaimia</taxon>
        <taxon>Mermithida</taxon>
        <taxon>Mermithoidea</taxon>
        <taxon>Mermithidae</taxon>
        <taxon>Romanomermis</taxon>
    </lineage>
</organism>
<proteinExistence type="predicted"/>
<evidence type="ECO:0000313" key="1">
    <source>
        <dbReference type="Proteomes" id="UP000887565"/>
    </source>
</evidence>
<dbReference type="Proteomes" id="UP000887565">
    <property type="component" value="Unplaced"/>
</dbReference>
<evidence type="ECO:0000313" key="2">
    <source>
        <dbReference type="WBParaSite" id="nRc.2.0.1.t13671-RA"/>
    </source>
</evidence>
<dbReference type="AlphaFoldDB" id="A0A915IHM0"/>
<sequence length="76" mass="8356">MDSPYGGGSSAAEGEEVDGVVMLKIIFFWSGWKIRLLQAKRQEPIYMGALPRRVPSLPGYRGISIEPVALLGFLEC</sequence>
<reference evidence="2" key="1">
    <citation type="submission" date="2022-11" db="UniProtKB">
        <authorList>
            <consortium name="WormBaseParasite"/>
        </authorList>
    </citation>
    <scope>IDENTIFICATION</scope>
</reference>
<accession>A0A915IHM0</accession>
<protein>
    <submittedName>
        <fullName evidence="2">Uncharacterized protein</fullName>
    </submittedName>
</protein>